<evidence type="ECO:0000256" key="2">
    <source>
        <dbReference type="ARBA" id="ARBA00022448"/>
    </source>
</evidence>
<dbReference type="GO" id="GO:0055085">
    <property type="term" value="P:transmembrane transport"/>
    <property type="evidence" value="ECO:0007669"/>
    <property type="project" value="InterPro"/>
</dbReference>
<dbReference type="NCBIfam" id="NF037995">
    <property type="entry name" value="TRAP_S1"/>
    <property type="match status" value="1"/>
</dbReference>
<dbReference type="EMBL" id="CP158373">
    <property type="protein sequence ID" value="XBY61882.1"/>
    <property type="molecule type" value="Genomic_DNA"/>
</dbReference>
<gene>
    <name evidence="5" type="ORF">ABS648_18160</name>
</gene>
<reference evidence="5" key="1">
    <citation type="submission" date="2023-08" db="EMBL/GenBank/DDBJ databases">
        <title>Increased levels of nutrients transform a symbiont into a lethal pathobiont.</title>
        <authorList>
            <person name="Lachnit T."/>
            <person name="Ulrich L."/>
            <person name="Willmer F.M."/>
            <person name="Hasenbein T."/>
            <person name="Steiner L.X."/>
            <person name="Wolters M."/>
            <person name="Herbst E.M."/>
            <person name="Deines P."/>
        </authorList>
    </citation>
    <scope>NUCLEOTIDE SEQUENCE</scope>
    <source>
        <strain evidence="5">T3</strain>
    </source>
</reference>
<dbReference type="InterPro" id="IPR018389">
    <property type="entry name" value="DctP_fam"/>
</dbReference>
<accession>A0AAU7XV63</accession>
<dbReference type="RefSeq" id="WP_021219145.1">
    <property type="nucleotide sequence ID" value="NZ_CP146285.1"/>
</dbReference>
<evidence type="ECO:0000313" key="5">
    <source>
        <dbReference type="EMBL" id="XBY61882.1"/>
    </source>
</evidence>
<dbReference type="Gene3D" id="3.40.190.170">
    <property type="entry name" value="Bacterial extracellular solute-binding protein, family 7"/>
    <property type="match status" value="1"/>
</dbReference>
<organism evidence="5">
    <name type="scientific">Pseudomonas solani</name>
    <dbReference type="NCBI Taxonomy" id="2731552"/>
    <lineage>
        <taxon>Bacteria</taxon>
        <taxon>Pseudomonadati</taxon>
        <taxon>Pseudomonadota</taxon>
        <taxon>Gammaproteobacteria</taxon>
        <taxon>Pseudomonadales</taxon>
        <taxon>Pseudomonadaceae</taxon>
        <taxon>Pseudomonas</taxon>
    </lineage>
</organism>
<dbReference type="SUPFAM" id="SSF53850">
    <property type="entry name" value="Periplasmic binding protein-like II"/>
    <property type="match status" value="1"/>
</dbReference>
<dbReference type="CDD" id="cd13674">
    <property type="entry name" value="PBP2_TRAP_SBP_like_1"/>
    <property type="match status" value="1"/>
</dbReference>
<sequence length="334" mass="37132">MIKKYIAVLACALTLPTGFAAAAEEAPITLRFSHVVADDTPKGQGALLFKKLVEERLGNQVKVEVYPNSTLFGDADELQALADGKVDLLAPSLAKFDQYTKQLQIFDLPFLFDDLEAVNRFQKRAKGRQLLRSMEDKGIIGLAYWHNGMKQMSANRALHTPADARGLAFRIQASGVLEAQFAQLGAKAVPMPFAEAFAALQSGKVQGTENTWSNLYSQKINTVQPFIMETNHGVLDYMLVSNARTWYAIPHKTRTELEAIIDEVTFAVNHAAEQQNQADRQRIQSSGKTQLVTLSPEERQAWRTAMQPVWEQFTPEIGADIVKAAQVVNRKQSQ</sequence>
<dbReference type="AlphaFoldDB" id="A0AAU7XV63"/>
<dbReference type="GO" id="GO:0030288">
    <property type="term" value="C:outer membrane-bounded periplasmic space"/>
    <property type="evidence" value="ECO:0007669"/>
    <property type="project" value="InterPro"/>
</dbReference>
<comment type="similarity">
    <text evidence="1">Belongs to the bacterial solute-binding protein 7 family.</text>
</comment>
<dbReference type="PANTHER" id="PTHR33376:SF7">
    <property type="entry name" value="C4-DICARBOXYLATE-BINDING PROTEIN DCTB"/>
    <property type="match status" value="1"/>
</dbReference>
<keyword evidence="2" id="KW-0813">Transport</keyword>
<proteinExistence type="inferred from homology"/>
<dbReference type="InterPro" id="IPR038404">
    <property type="entry name" value="TRAP_DctP_sf"/>
</dbReference>
<name>A0AAU7XV63_9PSED</name>
<keyword evidence="3 4" id="KW-0732">Signal</keyword>
<dbReference type="NCBIfam" id="TIGR00787">
    <property type="entry name" value="dctP"/>
    <property type="match status" value="1"/>
</dbReference>
<evidence type="ECO:0000256" key="1">
    <source>
        <dbReference type="ARBA" id="ARBA00009023"/>
    </source>
</evidence>
<dbReference type="InterPro" id="IPR004682">
    <property type="entry name" value="TRAP_DctP"/>
</dbReference>
<dbReference type="PIRSF" id="PIRSF006470">
    <property type="entry name" value="DctB"/>
    <property type="match status" value="1"/>
</dbReference>
<feature type="signal peptide" evidence="4">
    <location>
        <begin position="1"/>
        <end position="22"/>
    </location>
</feature>
<evidence type="ECO:0000256" key="3">
    <source>
        <dbReference type="ARBA" id="ARBA00022729"/>
    </source>
</evidence>
<evidence type="ECO:0000256" key="4">
    <source>
        <dbReference type="SAM" id="SignalP"/>
    </source>
</evidence>
<dbReference type="Pfam" id="PF03480">
    <property type="entry name" value="DctP"/>
    <property type="match status" value="1"/>
</dbReference>
<dbReference type="PANTHER" id="PTHR33376">
    <property type="match status" value="1"/>
</dbReference>
<feature type="chain" id="PRO_5043358367" evidence="4">
    <location>
        <begin position="23"/>
        <end position="334"/>
    </location>
</feature>
<protein>
    <submittedName>
        <fullName evidence="5">TRAP transporter substrate-binding protein</fullName>
    </submittedName>
</protein>
<dbReference type="GO" id="GO:0015740">
    <property type="term" value="P:C4-dicarboxylate transport"/>
    <property type="evidence" value="ECO:0007669"/>
    <property type="project" value="TreeGrafter"/>
</dbReference>